<dbReference type="GO" id="GO:0005524">
    <property type="term" value="F:ATP binding"/>
    <property type="evidence" value="ECO:0007669"/>
    <property type="project" value="UniProtKB-KW"/>
</dbReference>
<dbReference type="InterPro" id="IPR011009">
    <property type="entry name" value="Kinase-like_dom_sf"/>
</dbReference>
<organism evidence="11 12">
    <name type="scientific">Acorus calamus</name>
    <name type="common">Sweet flag</name>
    <dbReference type="NCBI Taxonomy" id="4465"/>
    <lineage>
        <taxon>Eukaryota</taxon>
        <taxon>Viridiplantae</taxon>
        <taxon>Streptophyta</taxon>
        <taxon>Embryophyta</taxon>
        <taxon>Tracheophyta</taxon>
        <taxon>Spermatophyta</taxon>
        <taxon>Magnoliopsida</taxon>
        <taxon>Liliopsida</taxon>
        <taxon>Acoraceae</taxon>
        <taxon>Acorus</taxon>
    </lineage>
</organism>
<feature type="compositionally biased region" description="Low complexity" evidence="9">
    <location>
        <begin position="19"/>
        <end position="33"/>
    </location>
</feature>
<keyword evidence="6" id="KW-0067">ATP-binding</keyword>
<evidence type="ECO:0000256" key="1">
    <source>
        <dbReference type="ARBA" id="ARBA00012513"/>
    </source>
</evidence>
<name>A0AAV9FJ98_ACOCL</name>
<dbReference type="Gene3D" id="1.10.510.10">
    <property type="entry name" value="Transferase(Phosphotransferase) domain 1"/>
    <property type="match status" value="1"/>
</dbReference>
<comment type="caution">
    <text evidence="11">The sequence shown here is derived from an EMBL/GenBank/DDBJ whole genome shotgun (WGS) entry which is preliminary data.</text>
</comment>
<evidence type="ECO:0000256" key="7">
    <source>
        <dbReference type="ARBA" id="ARBA00047899"/>
    </source>
</evidence>
<keyword evidence="3" id="KW-0808">Transferase</keyword>
<keyword evidence="2" id="KW-0723">Serine/threonine-protein kinase</keyword>
<proteinExistence type="predicted"/>
<evidence type="ECO:0000313" key="12">
    <source>
        <dbReference type="Proteomes" id="UP001180020"/>
    </source>
</evidence>
<feature type="domain" description="Protein kinase" evidence="10">
    <location>
        <begin position="109"/>
        <end position="325"/>
    </location>
</feature>
<comment type="catalytic activity">
    <reaction evidence="7">
        <text>L-threonyl-[protein] + ATP = O-phospho-L-threonyl-[protein] + ADP + H(+)</text>
        <dbReference type="Rhea" id="RHEA:46608"/>
        <dbReference type="Rhea" id="RHEA-COMP:11060"/>
        <dbReference type="Rhea" id="RHEA-COMP:11605"/>
        <dbReference type="ChEBI" id="CHEBI:15378"/>
        <dbReference type="ChEBI" id="CHEBI:30013"/>
        <dbReference type="ChEBI" id="CHEBI:30616"/>
        <dbReference type="ChEBI" id="CHEBI:61977"/>
        <dbReference type="ChEBI" id="CHEBI:456216"/>
        <dbReference type="EC" id="2.7.11.1"/>
    </reaction>
</comment>
<evidence type="ECO:0000256" key="3">
    <source>
        <dbReference type="ARBA" id="ARBA00022679"/>
    </source>
</evidence>
<dbReference type="Pfam" id="PF00069">
    <property type="entry name" value="Pkinase"/>
    <property type="match status" value="2"/>
</dbReference>
<sequence>MTSDLSLDSDLDIGTPSETLTPSQTSSMSSTSTTGGGGGGGGADHNRCSTSGRPSFDDLLLLKPRFPPSLTASASASFNKPHRSSDLPYEAIRAAAARKPSGRLSFLDFVLLRRIGGGDIGAVYLCRLADDGDGFPYAMKVVDREATAAKKKTARAEAERRILRRLDHPFLPTLYADFEAPRYSCLVMEYCPGGDLHSLRHRRPGKRFSVASARRRRQRRFVAEPVAARSRSFVGTHEYVAPEVAAGGTHGAAVDWWALGVLLYELVHGRTPFVGPTNECTLRNITDGFDYAAAKDLMMALLSKDPNKRLGSERGAADVKSHVFFKGINFALLRSHVPPVVPGRLVRSRTARSEPDRFEYF</sequence>
<dbReference type="PROSITE" id="PS50011">
    <property type="entry name" value="PROTEIN_KINASE_DOM"/>
    <property type="match status" value="1"/>
</dbReference>
<evidence type="ECO:0000256" key="4">
    <source>
        <dbReference type="ARBA" id="ARBA00022741"/>
    </source>
</evidence>
<dbReference type="Gene3D" id="3.30.200.20">
    <property type="entry name" value="Phosphorylase Kinase, domain 1"/>
    <property type="match status" value="1"/>
</dbReference>
<evidence type="ECO:0000256" key="8">
    <source>
        <dbReference type="ARBA" id="ARBA00048679"/>
    </source>
</evidence>
<evidence type="ECO:0000256" key="6">
    <source>
        <dbReference type="ARBA" id="ARBA00022840"/>
    </source>
</evidence>
<reference evidence="11" key="2">
    <citation type="submission" date="2023-06" db="EMBL/GenBank/DDBJ databases">
        <authorList>
            <person name="Ma L."/>
            <person name="Liu K.-W."/>
            <person name="Li Z."/>
            <person name="Hsiao Y.-Y."/>
            <person name="Qi Y."/>
            <person name="Fu T."/>
            <person name="Tang G."/>
            <person name="Zhang D."/>
            <person name="Sun W.-H."/>
            <person name="Liu D.-K."/>
            <person name="Li Y."/>
            <person name="Chen G.-Z."/>
            <person name="Liu X.-D."/>
            <person name="Liao X.-Y."/>
            <person name="Jiang Y.-T."/>
            <person name="Yu X."/>
            <person name="Hao Y."/>
            <person name="Huang J."/>
            <person name="Zhao X.-W."/>
            <person name="Ke S."/>
            <person name="Chen Y.-Y."/>
            <person name="Wu W.-L."/>
            <person name="Hsu J.-L."/>
            <person name="Lin Y.-F."/>
            <person name="Huang M.-D."/>
            <person name="Li C.-Y."/>
            <person name="Huang L."/>
            <person name="Wang Z.-W."/>
            <person name="Zhao X."/>
            <person name="Zhong W.-Y."/>
            <person name="Peng D.-H."/>
            <person name="Ahmad S."/>
            <person name="Lan S."/>
            <person name="Zhang J.-S."/>
            <person name="Tsai W.-C."/>
            <person name="Van De Peer Y."/>
            <person name="Liu Z.-J."/>
        </authorList>
    </citation>
    <scope>NUCLEOTIDE SEQUENCE</scope>
    <source>
        <strain evidence="11">CP</strain>
        <tissue evidence="11">Leaves</tissue>
    </source>
</reference>
<dbReference type="SUPFAM" id="SSF56112">
    <property type="entry name" value="Protein kinase-like (PK-like)"/>
    <property type="match status" value="1"/>
</dbReference>
<evidence type="ECO:0000256" key="5">
    <source>
        <dbReference type="ARBA" id="ARBA00022777"/>
    </source>
</evidence>
<keyword evidence="4" id="KW-0547">Nucleotide-binding</keyword>
<accession>A0AAV9FJ98</accession>
<dbReference type="PANTHER" id="PTHR45637">
    <property type="entry name" value="FLIPPASE KINASE 1-RELATED"/>
    <property type="match status" value="1"/>
</dbReference>
<comment type="catalytic activity">
    <reaction evidence="8">
        <text>L-seryl-[protein] + ATP = O-phospho-L-seryl-[protein] + ADP + H(+)</text>
        <dbReference type="Rhea" id="RHEA:17989"/>
        <dbReference type="Rhea" id="RHEA-COMP:9863"/>
        <dbReference type="Rhea" id="RHEA-COMP:11604"/>
        <dbReference type="ChEBI" id="CHEBI:15378"/>
        <dbReference type="ChEBI" id="CHEBI:29999"/>
        <dbReference type="ChEBI" id="CHEBI:30616"/>
        <dbReference type="ChEBI" id="CHEBI:83421"/>
        <dbReference type="ChEBI" id="CHEBI:456216"/>
        <dbReference type="EC" id="2.7.11.1"/>
    </reaction>
</comment>
<dbReference type="InterPro" id="IPR000719">
    <property type="entry name" value="Prot_kinase_dom"/>
</dbReference>
<dbReference type="Proteomes" id="UP001180020">
    <property type="component" value="Unassembled WGS sequence"/>
</dbReference>
<evidence type="ECO:0000259" key="10">
    <source>
        <dbReference type="PROSITE" id="PS50011"/>
    </source>
</evidence>
<reference evidence="11" key="1">
    <citation type="journal article" date="2023" name="Nat. Commun.">
        <title>Diploid and tetraploid genomes of Acorus and the evolution of monocots.</title>
        <authorList>
            <person name="Ma L."/>
            <person name="Liu K.W."/>
            <person name="Li Z."/>
            <person name="Hsiao Y.Y."/>
            <person name="Qi Y."/>
            <person name="Fu T."/>
            <person name="Tang G.D."/>
            <person name="Zhang D."/>
            <person name="Sun W.H."/>
            <person name="Liu D.K."/>
            <person name="Li Y."/>
            <person name="Chen G.Z."/>
            <person name="Liu X.D."/>
            <person name="Liao X.Y."/>
            <person name="Jiang Y.T."/>
            <person name="Yu X."/>
            <person name="Hao Y."/>
            <person name="Huang J."/>
            <person name="Zhao X.W."/>
            <person name="Ke S."/>
            <person name="Chen Y.Y."/>
            <person name="Wu W.L."/>
            <person name="Hsu J.L."/>
            <person name="Lin Y.F."/>
            <person name="Huang M.D."/>
            <person name="Li C.Y."/>
            <person name="Huang L."/>
            <person name="Wang Z.W."/>
            <person name="Zhao X."/>
            <person name="Zhong W.Y."/>
            <person name="Peng D.H."/>
            <person name="Ahmad S."/>
            <person name="Lan S."/>
            <person name="Zhang J.S."/>
            <person name="Tsai W.C."/>
            <person name="Van de Peer Y."/>
            <person name="Liu Z.J."/>
        </authorList>
    </citation>
    <scope>NUCLEOTIDE SEQUENCE</scope>
    <source>
        <strain evidence="11">CP</strain>
    </source>
</reference>
<feature type="region of interest" description="Disordered" evidence="9">
    <location>
        <begin position="1"/>
        <end position="49"/>
    </location>
</feature>
<dbReference type="GO" id="GO:0004674">
    <property type="term" value="F:protein serine/threonine kinase activity"/>
    <property type="evidence" value="ECO:0007669"/>
    <property type="project" value="UniProtKB-KW"/>
</dbReference>
<evidence type="ECO:0000313" key="11">
    <source>
        <dbReference type="EMBL" id="KAK1325259.1"/>
    </source>
</evidence>
<dbReference type="AlphaFoldDB" id="A0AAV9FJ98"/>
<evidence type="ECO:0000256" key="9">
    <source>
        <dbReference type="SAM" id="MobiDB-lite"/>
    </source>
</evidence>
<gene>
    <name evidence="11" type="primary">PID</name>
    <name evidence="11" type="ORF">QJS10_CPA01g00534</name>
</gene>
<evidence type="ECO:0000256" key="2">
    <source>
        <dbReference type="ARBA" id="ARBA00022527"/>
    </source>
</evidence>
<dbReference type="EC" id="2.7.11.1" evidence="1"/>
<protein>
    <recommendedName>
        <fullName evidence="1">non-specific serine/threonine protein kinase</fullName>
        <ecNumber evidence="1">2.7.11.1</ecNumber>
    </recommendedName>
</protein>
<keyword evidence="12" id="KW-1185">Reference proteome</keyword>
<feature type="compositionally biased region" description="Gly residues" evidence="9">
    <location>
        <begin position="34"/>
        <end position="43"/>
    </location>
</feature>
<dbReference type="EMBL" id="JAUJYO010000001">
    <property type="protein sequence ID" value="KAK1325259.1"/>
    <property type="molecule type" value="Genomic_DNA"/>
</dbReference>
<keyword evidence="5 11" id="KW-0418">Kinase</keyword>